<dbReference type="InterPro" id="IPR036390">
    <property type="entry name" value="WH_DNA-bd_sf"/>
</dbReference>
<keyword evidence="1" id="KW-0805">Transcription regulation</keyword>
<dbReference type="GO" id="GO:0003677">
    <property type="term" value="F:DNA binding"/>
    <property type="evidence" value="ECO:0007669"/>
    <property type="project" value="UniProtKB-KW"/>
</dbReference>
<dbReference type="Gene3D" id="1.20.120.530">
    <property type="entry name" value="GntR ligand-binding domain-like"/>
    <property type="match status" value="1"/>
</dbReference>
<dbReference type="SUPFAM" id="SSF48008">
    <property type="entry name" value="GntR ligand-binding domain-like"/>
    <property type="match status" value="1"/>
</dbReference>
<evidence type="ECO:0000313" key="6">
    <source>
        <dbReference type="Proteomes" id="UP000198670"/>
    </source>
</evidence>
<keyword evidence="2 5" id="KW-0238">DNA-binding</keyword>
<organism evidence="5 6">
    <name type="scientific">Parapedobacter indicus</name>
    <dbReference type="NCBI Taxonomy" id="1477437"/>
    <lineage>
        <taxon>Bacteria</taxon>
        <taxon>Pseudomonadati</taxon>
        <taxon>Bacteroidota</taxon>
        <taxon>Sphingobacteriia</taxon>
        <taxon>Sphingobacteriales</taxon>
        <taxon>Sphingobacteriaceae</taxon>
        <taxon>Parapedobacter</taxon>
    </lineage>
</organism>
<sequence length="250" mass="28800">MGFIGLIIYPTNMEDYKGATLVDWVENSIIKDIRDNKLSKGAEIPNELELAEKFDVGRNVIRESLSRLRMLGIIESRKRRGMVVAQPNVMAAFHKVVNPHMLSRETIIDLLGMRVSLEIGSAPMIINNVTDEDIAALKKIVAQERVTKKSKVDIEAEKAFHFKVYEISKNKAMLDFLSLLLPVFTFVYENFSDFDRFNKGKKEGQRIVRHKDLVGYLEARDLPGYQKAMEDHLIAYIDFINYWNNQESEK</sequence>
<dbReference type="InterPro" id="IPR000524">
    <property type="entry name" value="Tscrpt_reg_HTH_GntR"/>
</dbReference>
<dbReference type="InterPro" id="IPR036388">
    <property type="entry name" value="WH-like_DNA-bd_sf"/>
</dbReference>
<protein>
    <submittedName>
        <fullName evidence="5">DNA-binding transcriptional regulator, FadR family</fullName>
    </submittedName>
</protein>
<dbReference type="SMART" id="SM00345">
    <property type="entry name" value="HTH_GNTR"/>
    <property type="match status" value="1"/>
</dbReference>
<evidence type="ECO:0000256" key="2">
    <source>
        <dbReference type="ARBA" id="ARBA00023125"/>
    </source>
</evidence>
<dbReference type="GO" id="GO:0003700">
    <property type="term" value="F:DNA-binding transcription factor activity"/>
    <property type="evidence" value="ECO:0007669"/>
    <property type="project" value="InterPro"/>
</dbReference>
<dbReference type="CDD" id="cd07377">
    <property type="entry name" value="WHTH_GntR"/>
    <property type="match status" value="1"/>
</dbReference>
<dbReference type="PANTHER" id="PTHR43537:SF45">
    <property type="entry name" value="GNTR FAMILY REGULATORY PROTEIN"/>
    <property type="match status" value="1"/>
</dbReference>
<dbReference type="SMART" id="SM00895">
    <property type="entry name" value="FCD"/>
    <property type="match status" value="1"/>
</dbReference>
<reference evidence="5 6" key="1">
    <citation type="submission" date="2016-10" db="EMBL/GenBank/DDBJ databases">
        <authorList>
            <person name="de Groot N.N."/>
        </authorList>
    </citation>
    <scope>NUCLEOTIDE SEQUENCE [LARGE SCALE GENOMIC DNA]</scope>
    <source>
        <strain evidence="5 6">RK1</strain>
    </source>
</reference>
<dbReference type="InterPro" id="IPR011711">
    <property type="entry name" value="GntR_C"/>
</dbReference>
<gene>
    <name evidence="5" type="ORF">SAMN05444682_112171</name>
</gene>
<dbReference type="PRINTS" id="PR00035">
    <property type="entry name" value="HTHGNTR"/>
</dbReference>
<name>A0A1I3TKG0_9SPHI</name>
<dbReference type="PROSITE" id="PS50949">
    <property type="entry name" value="HTH_GNTR"/>
    <property type="match status" value="1"/>
</dbReference>
<evidence type="ECO:0000256" key="1">
    <source>
        <dbReference type="ARBA" id="ARBA00023015"/>
    </source>
</evidence>
<dbReference type="SUPFAM" id="SSF46785">
    <property type="entry name" value="Winged helix' DNA-binding domain"/>
    <property type="match status" value="1"/>
</dbReference>
<dbReference type="Gene3D" id="1.10.10.10">
    <property type="entry name" value="Winged helix-like DNA-binding domain superfamily/Winged helix DNA-binding domain"/>
    <property type="match status" value="1"/>
</dbReference>
<dbReference type="PANTHER" id="PTHR43537">
    <property type="entry name" value="TRANSCRIPTIONAL REGULATOR, GNTR FAMILY"/>
    <property type="match status" value="1"/>
</dbReference>
<evidence type="ECO:0000313" key="5">
    <source>
        <dbReference type="EMBL" id="SFJ70106.1"/>
    </source>
</evidence>
<dbReference type="AlphaFoldDB" id="A0A1I3TKG0"/>
<dbReference type="EMBL" id="FOQO01000012">
    <property type="protein sequence ID" value="SFJ70106.1"/>
    <property type="molecule type" value="Genomic_DNA"/>
</dbReference>
<dbReference type="Proteomes" id="UP000198670">
    <property type="component" value="Unassembled WGS sequence"/>
</dbReference>
<evidence type="ECO:0000259" key="4">
    <source>
        <dbReference type="PROSITE" id="PS50949"/>
    </source>
</evidence>
<proteinExistence type="predicted"/>
<accession>A0A1I3TKG0</accession>
<dbReference type="STRING" id="1477437.SAMN05444682_112171"/>
<dbReference type="Pfam" id="PF00392">
    <property type="entry name" value="GntR"/>
    <property type="match status" value="1"/>
</dbReference>
<feature type="domain" description="HTH gntR-type" evidence="4">
    <location>
        <begin position="19"/>
        <end position="87"/>
    </location>
</feature>
<dbReference type="Pfam" id="PF07729">
    <property type="entry name" value="FCD"/>
    <property type="match status" value="1"/>
</dbReference>
<dbReference type="InterPro" id="IPR008920">
    <property type="entry name" value="TF_FadR/GntR_C"/>
</dbReference>
<keyword evidence="6" id="KW-1185">Reference proteome</keyword>
<keyword evidence="3" id="KW-0804">Transcription</keyword>
<dbReference type="OrthoDB" id="1040417at2"/>
<evidence type="ECO:0000256" key="3">
    <source>
        <dbReference type="ARBA" id="ARBA00023163"/>
    </source>
</evidence>